<evidence type="ECO:0000313" key="3">
    <source>
        <dbReference type="Proteomes" id="UP000226592"/>
    </source>
</evidence>
<feature type="transmembrane region" description="Helical" evidence="1">
    <location>
        <begin position="12"/>
        <end position="34"/>
    </location>
</feature>
<proteinExistence type="predicted"/>
<evidence type="ECO:0008006" key="4">
    <source>
        <dbReference type="Google" id="ProtNLM"/>
    </source>
</evidence>
<evidence type="ECO:0000313" key="2">
    <source>
        <dbReference type="EMBL" id="MAG22138.1"/>
    </source>
</evidence>
<comment type="caution">
    <text evidence="2">The sequence shown here is derived from an EMBL/GenBank/DDBJ whole genome shotgun (WGS) entry which is preliminary data.</text>
</comment>
<feature type="transmembrane region" description="Helical" evidence="1">
    <location>
        <begin position="78"/>
        <end position="102"/>
    </location>
</feature>
<accession>A0A2D6M134</accession>
<name>A0A2D6M134_9ARCH</name>
<feature type="transmembrane region" description="Helical" evidence="1">
    <location>
        <begin position="139"/>
        <end position="157"/>
    </location>
</feature>
<dbReference type="EMBL" id="NZBU01000008">
    <property type="protein sequence ID" value="MAG22138.1"/>
    <property type="molecule type" value="Genomic_DNA"/>
</dbReference>
<feature type="transmembrane region" description="Helical" evidence="1">
    <location>
        <begin position="108"/>
        <end position="127"/>
    </location>
</feature>
<evidence type="ECO:0000256" key="1">
    <source>
        <dbReference type="SAM" id="Phobius"/>
    </source>
</evidence>
<gene>
    <name evidence="2" type="ORF">CL943_02430</name>
</gene>
<reference evidence="3" key="1">
    <citation type="submission" date="2017-09" db="EMBL/GenBank/DDBJ databases">
        <title>The Reconstruction of 2,631 Draft Metagenome-Assembled Genomes from the Global Oceans.</title>
        <authorList>
            <person name="Tully B.J."/>
            <person name="Graham E.D."/>
            <person name="Heidelberg J.F."/>
        </authorList>
    </citation>
    <scope>NUCLEOTIDE SEQUENCE [LARGE SCALE GENOMIC DNA]</scope>
</reference>
<organism evidence="2 3">
    <name type="scientific">Candidatus Iainarchaeum sp</name>
    <dbReference type="NCBI Taxonomy" id="3101447"/>
    <lineage>
        <taxon>Archaea</taxon>
        <taxon>Candidatus Iainarchaeota</taxon>
        <taxon>Candidatus Iainarchaeia</taxon>
        <taxon>Candidatus Iainarchaeales</taxon>
        <taxon>Candidatus Iainarchaeaceae</taxon>
        <taxon>Candidatus Iainarchaeum</taxon>
    </lineage>
</organism>
<dbReference type="Proteomes" id="UP000226592">
    <property type="component" value="Unassembled WGS sequence"/>
</dbReference>
<keyword evidence="1" id="KW-1133">Transmembrane helix</keyword>
<dbReference type="AlphaFoldDB" id="A0A2D6M134"/>
<keyword evidence="1" id="KW-0472">Membrane</keyword>
<keyword evidence="1" id="KW-0812">Transmembrane</keyword>
<feature type="transmembrane region" description="Helical" evidence="1">
    <location>
        <begin position="40"/>
        <end position="57"/>
    </location>
</feature>
<protein>
    <recommendedName>
        <fullName evidence="4">VIT family protein</fullName>
    </recommendedName>
</protein>
<sequence>MVTGVLLVVGQIKVGLSFGLTSSIITTLGLMIGLNAGTGLKLAVLGGIFTIAIADALSDALAMHVSEESENIHSEKEIWVSTVSTLLSKFAFAITFVIPVLLLDLQTAISVSIIWGFAALGLLSYFIARAQNKTAWKVVGEHLGIALVVVIISNYVGEWIAVTFA</sequence>